<dbReference type="SMART" id="SM00066">
    <property type="entry name" value="GAL4"/>
    <property type="match status" value="1"/>
</dbReference>
<evidence type="ECO:0000256" key="2">
    <source>
        <dbReference type="ARBA" id="ARBA00022833"/>
    </source>
</evidence>
<keyword evidence="11" id="KW-1185">Reference proteome</keyword>
<gene>
    <name evidence="10" type="ORF">NLU13_5929</name>
</gene>
<evidence type="ECO:0000256" key="5">
    <source>
        <dbReference type="ARBA" id="ARBA00023242"/>
    </source>
</evidence>
<keyword evidence="5" id="KW-0539">Nucleus</keyword>
<dbReference type="GO" id="GO:0008270">
    <property type="term" value="F:zinc ion binding"/>
    <property type="evidence" value="ECO:0007669"/>
    <property type="project" value="UniProtKB-KW"/>
</dbReference>
<keyword evidence="4" id="KW-0804">Transcription</keyword>
<comment type="caution">
    <text evidence="10">The sequence shown here is derived from an EMBL/GenBank/DDBJ whole genome shotgun (WGS) entry which is preliminary data.</text>
</comment>
<feature type="domain" description="Zn(2)-C6 fungal-type" evidence="8">
    <location>
        <begin position="43"/>
        <end position="73"/>
    </location>
</feature>
<organism evidence="10 11">
    <name type="scientific">Sarocladium strictum</name>
    <name type="common">Black bundle disease fungus</name>
    <name type="synonym">Acremonium strictum</name>
    <dbReference type="NCBI Taxonomy" id="5046"/>
    <lineage>
        <taxon>Eukaryota</taxon>
        <taxon>Fungi</taxon>
        <taxon>Dikarya</taxon>
        <taxon>Ascomycota</taxon>
        <taxon>Pezizomycotina</taxon>
        <taxon>Sordariomycetes</taxon>
        <taxon>Hypocreomycetidae</taxon>
        <taxon>Hypocreales</taxon>
        <taxon>Sarocladiaceae</taxon>
        <taxon>Sarocladium</taxon>
    </lineage>
</organism>
<keyword evidence="3" id="KW-0805">Transcription regulation</keyword>
<feature type="domain" description="C2H2-type" evidence="9">
    <location>
        <begin position="9"/>
        <end position="37"/>
    </location>
</feature>
<evidence type="ECO:0000256" key="6">
    <source>
        <dbReference type="PROSITE-ProRule" id="PRU00042"/>
    </source>
</evidence>
<dbReference type="EMBL" id="JAPDFR010000005">
    <property type="protein sequence ID" value="KAK0386092.1"/>
    <property type="molecule type" value="Genomic_DNA"/>
</dbReference>
<dbReference type="PROSITE" id="PS00463">
    <property type="entry name" value="ZN2_CY6_FUNGAL_1"/>
    <property type="match status" value="1"/>
</dbReference>
<sequence length="442" mass="49679">MTSHDGEDLTCDRCSRSFTQKSSLARHSKRCQPGFKAPTRQKACNHCAKAKVRCDLIRPTCGRCVARSQRCEFAADTNDGPDDFSPDGRSAKTASSTVPLRVTFDTEDGLMSAPQSIASDTPTQLPDQASRSASRTSPTLCSFEPAMLQLSERRRQQLLGGATHNANYNAVAEHVARFALRTVRSWARLLAVHGLNHLPPMMHRLQFVKGVPPAIANCLTLLRMWDDSHPTSHQLVHDTILAEIKRLIGHFQMDSPEDLLADCQALLMLMTVLFLGFNTCVTRDANDPTNGDIMIASWCLKGALARTGLFLDAEVTNTTPDWQEWAFTAAKRRTILAAHHFEWSWSILSGYPVLTCFELGPLPAPEARFLWLETDERRWKSLYETWMNDWKDGAYRMCEFFHIGTEDSLDERGERWYAEADDLGMMLIVEVNSALELAQMNP</sequence>
<evidence type="ECO:0000313" key="11">
    <source>
        <dbReference type="Proteomes" id="UP001175261"/>
    </source>
</evidence>
<keyword evidence="6" id="KW-0863">Zinc-finger</keyword>
<reference evidence="10" key="1">
    <citation type="submission" date="2022-10" db="EMBL/GenBank/DDBJ databases">
        <title>Determination and structural analysis of whole genome sequence of Sarocladium strictum F4-1.</title>
        <authorList>
            <person name="Hu L."/>
            <person name="Jiang Y."/>
        </authorList>
    </citation>
    <scope>NUCLEOTIDE SEQUENCE</scope>
    <source>
        <strain evidence="10">F4-1</strain>
    </source>
</reference>
<evidence type="ECO:0000256" key="1">
    <source>
        <dbReference type="ARBA" id="ARBA00022723"/>
    </source>
</evidence>
<dbReference type="PANTHER" id="PTHR47660:SF3">
    <property type="entry name" value="FINGER DOMAIN PROTEIN, PUTATIVE (AFU_ORTHOLOGUE AFUA_4G03310)-RELATED"/>
    <property type="match status" value="1"/>
</dbReference>
<dbReference type="InterPro" id="IPR036864">
    <property type="entry name" value="Zn2-C6_fun-type_DNA-bd_sf"/>
</dbReference>
<evidence type="ECO:0000313" key="10">
    <source>
        <dbReference type="EMBL" id="KAK0386092.1"/>
    </source>
</evidence>
<keyword evidence="1" id="KW-0479">Metal-binding</keyword>
<protein>
    <recommendedName>
        <fullName evidence="12">Zn(2)-C6 fungal-type domain-containing protein</fullName>
    </recommendedName>
</protein>
<dbReference type="PROSITE" id="PS50048">
    <property type="entry name" value="ZN2_CY6_FUNGAL_2"/>
    <property type="match status" value="1"/>
</dbReference>
<evidence type="ECO:0000256" key="3">
    <source>
        <dbReference type="ARBA" id="ARBA00023015"/>
    </source>
</evidence>
<evidence type="ECO:0000256" key="4">
    <source>
        <dbReference type="ARBA" id="ARBA00023163"/>
    </source>
</evidence>
<dbReference type="InterPro" id="IPR013087">
    <property type="entry name" value="Znf_C2H2_type"/>
</dbReference>
<evidence type="ECO:0000256" key="7">
    <source>
        <dbReference type="SAM" id="MobiDB-lite"/>
    </source>
</evidence>
<keyword evidence="2" id="KW-0862">Zinc</keyword>
<evidence type="ECO:0008006" key="12">
    <source>
        <dbReference type="Google" id="ProtNLM"/>
    </source>
</evidence>
<dbReference type="Pfam" id="PF00172">
    <property type="entry name" value="Zn_clus"/>
    <property type="match status" value="1"/>
</dbReference>
<dbReference type="InterPro" id="IPR001138">
    <property type="entry name" value="Zn2Cys6_DnaBD"/>
</dbReference>
<feature type="compositionally biased region" description="Polar residues" evidence="7">
    <location>
        <begin position="113"/>
        <end position="138"/>
    </location>
</feature>
<evidence type="ECO:0000259" key="9">
    <source>
        <dbReference type="PROSITE" id="PS50157"/>
    </source>
</evidence>
<dbReference type="GO" id="GO:0000981">
    <property type="term" value="F:DNA-binding transcription factor activity, RNA polymerase II-specific"/>
    <property type="evidence" value="ECO:0007669"/>
    <property type="project" value="InterPro"/>
</dbReference>
<feature type="region of interest" description="Disordered" evidence="7">
    <location>
        <begin position="75"/>
        <end position="97"/>
    </location>
</feature>
<dbReference type="PROSITE" id="PS50157">
    <property type="entry name" value="ZINC_FINGER_C2H2_2"/>
    <property type="match status" value="1"/>
</dbReference>
<feature type="region of interest" description="Disordered" evidence="7">
    <location>
        <begin position="112"/>
        <end position="138"/>
    </location>
</feature>
<dbReference type="PANTHER" id="PTHR47660">
    <property type="entry name" value="TRANSCRIPTION FACTOR WITH C2H2 AND ZN(2)-CYS(6) DNA BINDING DOMAIN (EUROFUNG)-RELATED-RELATED"/>
    <property type="match status" value="1"/>
</dbReference>
<proteinExistence type="predicted"/>
<dbReference type="AlphaFoldDB" id="A0AA39GEZ2"/>
<dbReference type="Proteomes" id="UP001175261">
    <property type="component" value="Unassembled WGS sequence"/>
</dbReference>
<dbReference type="CDD" id="cd00067">
    <property type="entry name" value="GAL4"/>
    <property type="match status" value="1"/>
</dbReference>
<evidence type="ECO:0000259" key="8">
    <source>
        <dbReference type="PROSITE" id="PS50048"/>
    </source>
</evidence>
<accession>A0AA39GEZ2</accession>
<name>A0AA39GEZ2_SARSR</name>
<dbReference type="Gene3D" id="4.10.240.10">
    <property type="entry name" value="Zn(2)-C6 fungal-type DNA-binding domain"/>
    <property type="match status" value="1"/>
</dbReference>
<dbReference type="SUPFAM" id="SSF57701">
    <property type="entry name" value="Zn2/Cys6 DNA-binding domain"/>
    <property type="match status" value="1"/>
</dbReference>